<evidence type="ECO:0000313" key="2">
    <source>
        <dbReference type="EMBL" id="MBX0304870.1"/>
    </source>
</evidence>
<organism evidence="2 3">
    <name type="scientific">Haloarcula salinisoli</name>
    <dbReference type="NCBI Taxonomy" id="2487746"/>
    <lineage>
        <taxon>Archaea</taxon>
        <taxon>Methanobacteriati</taxon>
        <taxon>Methanobacteriota</taxon>
        <taxon>Stenosarchaea group</taxon>
        <taxon>Halobacteria</taxon>
        <taxon>Halobacteriales</taxon>
        <taxon>Haloarculaceae</taxon>
        <taxon>Haloarcula</taxon>
    </lineage>
</organism>
<protein>
    <submittedName>
        <fullName evidence="2">Uncharacterized protein</fullName>
    </submittedName>
</protein>
<comment type="caution">
    <text evidence="2">The sequence shown here is derived from an EMBL/GenBank/DDBJ whole genome shotgun (WGS) entry which is preliminary data.</text>
</comment>
<dbReference type="EMBL" id="RKLQ01000002">
    <property type="protein sequence ID" value="MBX0304870.1"/>
    <property type="molecule type" value="Genomic_DNA"/>
</dbReference>
<keyword evidence="1" id="KW-0472">Membrane</keyword>
<dbReference type="RefSeq" id="WP_220589066.1">
    <property type="nucleotide sequence ID" value="NZ_RKLQ01000002.1"/>
</dbReference>
<accession>A0A8J8CDQ3</accession>
<name>A0A8J8CDQ3_9EURY</name>
<reference evidence="2" key="1">
    <citation type="submission" date="2021-06" db="EMBL/GenBank/DDBJ databases">
        <title>Halomicroarcula sp. F24A a new haloarchaeum isolated from saline soil.</title>
        <authorList>
            <person name="Duran-Viseras A."/>
            <person name="Sanchez-Porro C."/>
            <person name="Ventosa A."/>
        </authorList>
    </citation>
    <scope>NUCLEOTIDE SEQUENCE</scope>
    <source>
        <strain evidence="2">F24A</strain>
    </source>
</reference>
<evidence type="ECO:0000256" key="1">
    <source>
        <dbReference type="SAM" id="Phobius"/>
    </source>
</evidence>
<proteinExistence type="predicted"/>
<feature type="transmembrane region" description="Helical" evidence="1">
    <location>
        <begin position="26"/>
        <end position="45"/>
    </location>
</feature>
<dbReference type="AlphaFoldDB" id="A0A8J8CDQ3"/>
<gene>
    <name evidence="2" type="ORF">EGD98_14450</name>
</gene>
<evidence type="ECO:0000313" key="3">
    <source>
        <dbReference type="Proteomes" id="UP000783863"/>
    </source>
</evidence>
<keyword evidence="1" id="KW-0812">Transmembrane</keyword>
<keyword evidence="1" id="KW-1133">Transmembrane helix</keyword>
<sequence>MSPNQSESPTQSETESTVASLRRRLALLKQVVTILLALATLAKMAGWL</sequence>
<dbReference type="Proteomes" id="UP000783863">
    <property type="component" value="Unassembled WGS sequence"/>
</dbReference>
<keyword evidence="3" id="KW-1185">Reference proteome</keyword>